<comment type="function">
    <text evidence="1">Part of the tripartite ATP-independent periplasmic (TRAP) transport system.</text>
</comment>
<dbReference type="AlphaFoldDB" id="A0A1H3XP73"/>
<feature type="transmembrane region" description="Helical" evidence="2">
    <location>
        <begin position="78"/>
        <end position="96"/>
    </location>
</feature>
<dbReference type="RefSeq" id="WP_093249710.1">
    <property type="nucleotide sequence ID" value="NZ_FNQM01000002.1"/>
</dbReference>
<dbReference type="Pfam" id="PF06808">
    <property type="entry name" value="DctM"/>
    <property type="match status" value="1"/>
</dbReference>
<feature type="transmembrane region" description="Helical" evidence="2">
    <location>
        <begin position="370"/>
        <end position="387"/>
    </location>
</feature>
<keyword evidence="2" id="KW-0812">Transmembrane</keyword>
<evidence type="ECO:0000256" key="1">
    <source>
        <dbReference type="RuleBase" id="RU369079"/>
    </source>
</evidence>
<feature type="transmembrane region" description="Helical" evidence="2">
    <location>
        <begin position="177"/>
        <end position="201"/>
    </location>
</feature>
<keyword evidence="2" id="KW-1133">Transmembrane helix</keyword>
<keyword evidence="1" id="KW-1003">Cell membrane</keyword>
<dbReference type="GO" id="GO:0005886">
    <property type="term" value="C:plasma membrane"/>
    <property type="evidence" value="ECO:0007669"/>
    <property type="project" value="UniProtKB-SubCell"/>
</dbReference>
<feature type="transmembrane region" description="Helical" evidence="2">
    <location>
        <begin position="134"/>
        <end position="157"/>
    </location>
</feature>
<feature type="transmembrane region" description="Helical" evidence="2">
    <location>
        <begin position="408"/>
        <end position="429"/>
    </location>
</feature>
<dbReference type="Proteomes" id="UP000198703">
    <property type="component" value="Unassembled WGS sequence"/>
</dbReference>
<proteinExistence type="predicted"/>
<dbReference type="OrthoDB" id="9759894at2"/>
<dbReference type="EMBL" id="FNQM01000002">
    <property type="protein sequence ID" value="SEA00394.1"/>
    <property type="molecule type" value="Genomic_DNA"/>
</dbReference>
<dbReference type="NCBIfam" id="TIGR02123">
    <property type="entry name" value="TRAP_fused"/>
    <property type="match status" value="1"/>
</dbReference>
<keyword evidence="1" id="KW-0997">Cell inner membrane</keyword>
<feature type="transmembrane region" description="Helical" evidence="2">
    <location>
        <begin position="623"/>
        <end position="642"/>
    </location>
</feature>
<comment type="subcellular location">
    <subcellularLocation>
        <location evidence="1">Cell inner membrane</location>
        <topology evidence="1">Multi-pass membrane protein</topology>
    </subcellularLocation>
</comment>
<feature type="transmembrane region" description="Helical" evidence="2">
    <location>
        <begin position="50"/>
        <end position="71"/>
    </location>
</feature>
<dbReference type="PANTHER" id="PTHR43849:SF2">
    <property type="entry name" value="BLL3936 PROTEIN"/>
    <property type="match status" value="1"/>
</dbReference>
<keyword evidence="1" id="KW-0813">Transport</keyword>
<feature type="transmembrane region" description="Helical" evidence="2">
    <location>
        <begin position="302"/>
        <end position="324"/>
    </location>
</feature>
<name>A0A1H3XP73_9RHOB</name>
<feature type="transmembrane region" description="Helical" evidence="2">
    <location>
        <begin position="20"/>
        <end position="44"/>
    </location>
</feature>
<organism evidence="4 5">
    <name type="scientific">Rubrimonas cliftonensis</name>
    <dbReference type="NCBI Taxonomy" id="89524"/>
    <lineage>
        <taxon>Bacteria</taxon>
        <taxon>Pseudomonadati</taxon>
        <taxon>Pseudomonadota</taxon>
        <taxon>Alphaproteobacteria</taxon>
        <taxon>Rhodobacterales</taxon>
        <taxon>Paracoccaceae</taxon>
        <taxon>Rubrimonas</taxon>
    </lineage>
</organism>
<feature type="domain" description="TRAP C4-dicarboxylate transport system permease DctM subunit" evidence="3">
    <location>
        <begin position="120"/>
        <end position="616"/>
    </location>
</feature>
<accession>A0A1H3XP73</accession>
<dbReference type="InterPro" id="IPR010656">
    <property type="entry name" value="DctM"/>
</dbReference>
<dbReference type="STRING" id="89524.SAMN05444370_102484"/>
<feature type="transmembrane region" description="Helical" evidence="2">
    <location>
        <begin position="672"/>
        <end position="689"/>
    </location>
</feature>
<sequence>MGAPEPEADAGPQRALSGAWLWAATALAVAISVFHLTVAIWPFMDELPRNALHFGGFALLAALWTPAFAAARGGALRLVDVGCGLLVLAAALWVGFNESAIYDRGVRLSPFDWAAGVIIVLGALEFTRRAAGPIIPILIILSLGYVAWWGRFMPGVFAFPGLSPETVMFRTLYGDDAMFGTIARISATTVFLFIIFGAFLLRSGAGDFVIALARAAAGRLIGGPGLVAVLASALTGTISGSAVANTASTGVITIPLMKKAGFKPHFAGGVEAAASTGGQLMPPIMGAGAFVMASYTQIPYETIVAVAALPALLYFASVAFFVRIEAKKLGLGPMPGDEITLGQALRKGGASFILPVGVVVGMLLWGFTPAYAAVIGIVATIAASWLTETRMGPSACVEALALGARNMISTAVLLCSVGIVVNVITTAGVGNTFSLMISQWAGGNLLLAIALIALASLVLGMGLPVTAAYIVLATLSAPALAGMIGDAAVAAQIAAGTLPQTALPIVMLGAPEAAAALSAPMGQAEAAALVAGLPLEVRAPLREMVVSPQALTAALLSAHMIIFWLSQDSNVTPPVCLAAFTAAAIAKASPLGTGLASWKLAKGLYIVPVLFAYTPLLSGDPLAALQTFAFAVVGVYGLAAGMEGWMETRLTLPLRAVVFAAGLATVWPSPLWVNLCGGAVVLAALALSLRADRRLAGA</sequence>
<dbReference type="PANTHER" id="PTHR43849">
    <property type="entry name" value="BLL3936 PROTEIN"/>
    <property type="match status" value="1"/>
</dbReference>
<protein>
    <submittedName>
        <fullName evidence="4">TRAP transporter, 4TM/12TM fusion protein</fullName>
    </submittedName>
</protein>
<evidence type="ECO:0000313" key="5">
    <source>
        <dbReference type="Proteomes" id="UP000198703"/>
    </source>
</evidence>
<evidence type="ECO:0000313" key="4">
    <source>
        <dbReference type="EMBL" id="SEA00394.1"/>
    </source>
</evidence>
<evidence type="ECO:0000256" key="2">
    <source>
        <dbReference type="SAM" id="Phobius"/>
    </source>
</evidence>
<reference evidence="4 5" key="1">
    <citation type="submission" date="2016-10" db="EMBL/GenBank/DDBJ databases">
        <authorList>
            <person name="de Groot N.N."/>
        </authorList>
    </citation>
    <scope>NUCLEOTIDE SEQUENCE [LARGE SCALE GENOMIC DNA]</scope>
    <source>
        <strain evidence="4 5">DSM 15345</strain>
    </source>
</reference>
<dbReference type="InterPro" id="IPR011853">
    <property type="entry name" value="TRAP_DctM-Dct_fused"/>
</dbReference>
<evidence type="ECO:0000259" key="3">
    <source>
        <dbReference type="Pfam" id="PF06808"/>
    </source>
</evidence>
<feature type="transmembrane region" description="Helical" evidence="2">
    <location>
        <begin position="467"/>
        <end position="493"/>
    </location>
</feature>
<keyword evidence="5" id="KW-1185">Reference proteome</keyword>
<dbReference type="GO" id="GO:0022857">
    <property type="term" value="F:transmembrane transporter activity"/>
    <property type="evidence" value="ECO:0007669"/>
    <property type="project" value="UniProtKB-UniRule"/>
</dbReference>
<feature type="transmembrane region" description="Helical" evidence="2">
    <location>
        <begin position="208"/>
        <end position="231"/>
    </location>
</feature>
<feature type="transmembrane region" description="Helical" evidence="2">
    <location>
        <begin position="600"/>
        <end position="617"/>
    </location>
</feature>
<keyword evidence="2" id="KW-0472">Membrane</keyword>
<feature type="transmembrane region" description="Helical" evidence="2">
    <location>
        <begin position="441"/>
        <end position="460"/>
    </location>
</feature>
<gene>
    <name evidence="4" type="ORF">SAMN05444370_102484</name>
</gene>